<dbReference type="AlphaFoldDB" id="A0A395VEL7"/>
<reference evidence="2 3" key="1">
    <citation type="submission" date="2018-08" db="EMBL/GenBank/DDBJ databases">
        <title>A genome reference for cultivated species of the human gut microbiota.</title>
        <authorList>
            <person name="Zou Y."/>
            <person name="Xue W."/>
            <person name="Luo G."/>
        </authorList>
    </citation>
    <scope>NUCLEOTIDE SEQUENCE [LARGE SCALE GENOMIC DNA]</scope>
    <source>
        <strain evidence="2 3">AF22-12AC</strain>
    </source>
</reference>
<sequence>MLLSVIKYFRGYVHVKLTGYAPERFLNLCGNRNILIWNLKPCENGYTFCISVDAFRQLKPILKKTKTQIRIQKRVGMPFCAFRYRRRYLFPAGLLFFCFLLYDLSGFIWNIEINGNSYLTTETILDFLEEEHASFGTKKSRISCEDLEEAMRSRYRDVIWTSIKIYGTKMTVDIQENLLPQEEYEAKSDEPQDIVAAKDGVITEMVTRAGTPLAAVGAEVKKGDILVSGRIEVLNDDGEIMQYLYRPSDADIKAKVLYSYRDVIDGTWVEMAPTGNTKECYSITLLDNVFDWPFFRNPFAEYQVQTESRQLHVADNFYLPVWLNKSEFTEVEQVRHERTEEEIRQIATKNFSDYIKDLEEKGIQIISKNVIIKSTGEKYVVSGDLWAHESIVSYQPTEVYDTTMQERQNENESD</sequence>
<gene>
    <name evidence="2" type="primary">yqfD</name>
    <name evidence="2" type="ORF">DWX93_01865</name>
</gene>
<proteinExistence type="predicted"/>
<accession>A0A395VEL7</accession>
<name>A0A395VEL7_9FIRM</name>
<keyword evidence="1" id="KW-0812">Transmembrane</keyword>
<protein>
    <submittedName>
        <fullName evidence="2">Sporulation protein YqfD</fullName>
    </submittedName>
</protein>
<organism evidence="2 3">
    <name type="scientific">Roseburia hominis</name>
    <dbReference type="NCBI Taxonomy" id="301301"/>
    <lineage>
        <taxon>Bacteria</taxon>
        <taxon>Bacillati</taxon>
        <taxon>Bacillota</taxon>
        <taxon>Clostridia</taxon>
        <taxon>Lachnospirales</taxon>
        <taxon>Lachnospiraceae</taxon>
        <taxon>Roseburia</taxon>
    </lineage>
</organism>
<evidence type="ECO:0000313" key="3">
    <source>
        <dbReference type="Proteomes" id="UP000266172"/>
    </source>
</evidence>
<evidence type="ECO:0000313" key="2">
    <source>
        <dbReference type="EMBL" id="RGS42105.1"/>
    </source>
</evidence>
<dbReference type="Pfam" id="PF06898">
    <property type="entry name" value="YqfD"/>
    <property type="match status" value="1"/>
</dbReference>
<dbReference type="Proteomes" id="UP000266172">
    <property type="component" value="Unassembled WGS sequence"/>
</dbReference>
<keyword evidence="1" id="KW-0472">Membrane</keyword>
<comment type="caution">
    <text evidence="2">The sequence shown here is derived from an EMBL/GenBank/DDBJ whole genome shotgun (WGS) entry which is preliminary data.</text>
</comment>
<dbReference type="NCBIfam" id="TIGR02876">
    <property type="entry name" value="spore_yqfD"/>
    <property type="match status" value="1"/>
</dbReference>
<dbReference type="PIRSF" id="PIRSF029895">
    <property type="entry name" value="SpoIV"/>
    <property type="match status" value="1"/>
</dbReference>
<dbReference type="EMBL" id="QRVL01000001">
    <property type="protein sequence ID" value="RGS42105.1"/>
    <property type="molecule type" value="Genomic_DNA"/>
</dbReference>
<keyword evidence="1" id="KW-1133">Transmembrane helix</keyword>
<evidence type="ECO:0000256" key="1">
    <source>
        <dbReference type="SAM" id="Phobius"/>
    </source>
</evidence>
<feature type="transmembrane region" description="Helical" evidence="1">
    <location>
        <begin position="88"/>
        <end position="109"/>
    </location>
</feature>
<dbReference type="InterPro" id="IPR010690">
    <property type="entry name" value="YqfD"/>
</dbReference>